<accession>A0ABX8WCI0</accession>
<dbReference type="InterPro" id="IPR029058">
    <property type="entry name" value="AB_hydrolase_fold"/>
</dbReference>
<dbReference type="InterPro" id="IPR050266">
    <property type="entry name" value="AB_hydrolase_sf"/>
</dbReference>
<dbReference type="PANTHER" id="PTHR43798:SF33">
    <property type="entry name" value="HYDROLASE, PUTATIVE (AFU_ORTHOLOGUE AFUA_2G14860)-RELATED"/>
    <property type="match status" value="1"/>
</dbReference>
<dbReference type="InterPro" id="IPR000073">
    <property type="entry name" value="AB_hydrolase_1"/>
</dbReference>
<proteinExistence type="predicted"/>
<dbReference type="GO" id="GO:0016787">
    <property type="term" value="F:hydrolase activity"/>
    <property type="evidence" value="ECO:0007669"/>
    <property type="project" value="UniProtKB-KW"/>
</dbReference>
<evidence type="ECO:0000259" key="1">
    <source>
        <dbReference type="Pfam" id="PF00561"/>
    </source>
</evidence>
<dbReference type="EMBL" id="CP048268">
    <property type="protein sequence ID" value="QYN52876.1"/>
    <property type="molecule type" value="Genomic_DNA"/>
</dbReference>
<keyword evidence="2" id="KW-0378">Hydrolase</keyword>
<sequence>MISQADFITNDGVRIHYYDTKTTQPPILAIPGIGGSAALWQKAIELFSSDYRFIIIDPRNQGRSARTFKGQRISRHAADLNQLIEKLDLVDIIGIGNSMGAANLWAYISLYGEKRLKAIVDLDQPPKMIKDKTWQYGYQDLTWNNYPSYLKADFGTGIATHVDDAMFALAKKEAQSFPYHPEENLLCRINHAEQDWRDVLIELKKPMLVLAGKKSPFFDYHFAEATAKLNPLIKAKVIPNCGHLIQAEQPNLMYKEIINFLHN</sequence>
<evidence type="ECO:0000313" key="2">
    <source>
        <dbReference type="EMBL" id="QYN52876.1"/>
    </source>
</evidence>
<dbReference type="Pfam" id="PF00561">
    <property type="entry name" value="Abhydrolase_1"/>
    <property type="match status" value="1"/>
</dbReference>
<protein>
    <submittedName>
        <fullName evidence="2">Alpha/beta hydrolase</fullName>
    </submittedName>
</protein>
<dbReference type="RefSeq" id="WP_220219710.1">
    <property type="nucleotide sequence ID" value="NZ_CP048268.1"/>
</dbReference>
<feature type="domain" description="AB hydrolase-1" evidence="1">
    <location>
        <begin position="25"/>
        <end position="145"/>
    </location>
</feature>
<keyword evidence="3" id="KW-1185">Reference proteome</keyword>
<name>A0ABX8WCI0_9LACO</name>
<dbReference type="Proteomes" id="UP000826550">
    <property type="component" value="Chromosome"/>
</dbReference>
<dbReference type="SUPFAM" id="SSF53474">
    <property type="entry name" value="alpha/beta-Hydrolases"/>
    <property type="match status" value="1"/>
</dbReference>
<organism evidence="2 3">
    <name type="scientific">Lactobacillus panisapium</name>
    <dbReference type="NCBI Taxonomy" id="2012495"/>
    <lineage>
        <taxon>Bacteria</taxon>
        <taxon>Bacillati</taxon>
        <taxon>Bacillota</taxon>
        <taxon>Bacilli</taxon>
        <taxon>Lactobacillales</taxon>
        <taxon>Lactobacillaceae</taxon>
        <taxon>Lactobacillus</taxon>
    </lineage>
</organism>
<reference evidence="2 3" key="1">
    <citation type="submission" date="2020-01" db="EMBL/GenBank/DDBJ databases">
        <title>Vast differences in strain-level diversity in the gut microbiota of two closely related honey bee species.</title>
        <authorList>
            <person name="Ellegaard K.M."/>
            <person name="Suenami S."/>
            <person name="Miyazaki R."/>
            <person name="Engel P."/>
        </authorList>
    </citation>
    <scope>NUCLEOTIDE SEQUENCE [LARGE SCALE GENOMIC DNA]</scope>
    <source>
        <strain evidence="2 3">ESL0416</strain>
    </source>
</reference>
<dbReference type="Gene3D" id="3.40.50.1820">
    <property type="entry name" value="alpha/beta hydrolase"/>
    <property type="match status" value="1"/>
</dbReference>
<gene>
    <name evidence="2" type="ORF">GYM71_05355</name>
</gene>
<evidence type="ECO:0000313" key="3">
    <source>
        <dbReference type="Proteomes" id="UP000826550"/>
    </source>
</evidence>
<dbReference type="PANTHER" id="PTHR43798">
    <property type="entry name" value="MONOACYLGLYCEROL LIPASE"/>
    <property type="match status" value="1"/>
</dbReference>